<evidence type="ECO:0000259" key="7">
    <source>
        <dbReference type="Pfam" id="PF23610"/>
    </source>
</evidence>
<evidence type="ECO:0000259" key="8">
    <source>
        <dbReference type="Pfam" id="PF23619"/>
    </source>
</evidence>
<proteinExistence type="predicted"/>
<evidence type="ECO:0008006" key="13">
    <source>
        <dbReference type="Google" id="ProtNLM"/>
    </source>
</evidence>
<protein>
    <recommendedName>
        <fullName evidence="13">von Willebrand factor A domain-containing protein 7</fullName>
    </recommendedName>
</protein>
<dbReference type="InterPro" id="IPR057613">
    <property type="entry name" value="VWA7_4"/>
</dbReference>
<organism evidence="11 12">
    <name type="scientific">Coregonus suidteri</name>
    <dbReference type="NCBI Taxonomy" id="861788"/>
    <lineage>
        <taxon>Eukaryota</taxon>
        <taxon>Metazoa</taxon>
        <taxon>Chordata</taxon>
        <taxon>Craniata</taxon>
        <taxon>Vertebrata</taxon>
        <taxon>Euteleostomi</taxon>
        <taxon>Actinopterygii</taxon>
        <taxon>Neopterygii</taxon>
        <taxon>Teleostei</taxon>
        <taxon>Protacanthopterygii</taxon>
        <taxon>Salmoniformes</taxon>
        <taxon>Salmonidae</taxon>
        <taxon>Coregoninae</taxon>
        <taxon>Coregonus</taxon>
    </lineage>
</organism>
<evidence type="ECO:0000256" key="2">
    <source>
        <dbReference type="ARBA" id="ARBA00022525"/>
    </source>
</evidence>
<evidence type="ECO:0000313" key="12">
    <source>
        <dbReference type="Proteomes" id="UP001356427"/>
    </source>
</evidence>
<comment type="subcellular location">
    <subcellularLocation>
        <location evidence="1">Secreted</location>
    </subcellularLocation>
</comment>
<dbReference type="GO" id="GO:0005576">
    <property type="term" value="C:extracellular region"/>
    <property type="evidence" value="ECO:0007669"/>
    <property type="project" value="UniProtKB-SubCell"/>
</dbReference>
<dbReference type="SUPFAM" id="SSF53300">
    <property type="entry name" value="vWA-like"/>
    <property type="match status" value="1"/>
</dbReference>
<evidence type="ECO:0000256" key="5">
    <source>
        <dbReference type="SAM" id="MobiDB-lite"/>
    </source>
</evidence>
<dbReference type="InterPro" id="IPR052577">
    <property type="entry name" value="VWA7"/>
</dbReference>
<reference evidence="11 12" key="1">
    <citation type="submission" date="2021-04" db="EMBL/GenBank/DDBJ databases">
        <authorList>
            <person name="De Guttry C."/>
            <person name="Zahm M."/>
            <person name="Klopp C."/>
            <person name="Cabau C."/>
            <person name="Louis A."/>
            <person name="Berthelot C."/>
            <person name="Parey E."/>
            <person name="Roest Crollius H."/>
            <person name="Montfort J."/>
            <person name="Robinson-Rechavi M."/>
            <person name="Bucao C."/>
            <person name="Bouchez O."/>
            <person name="Gislard M."/>
            <person name="Lluch J."/>
            <person name="Milhes M."/>
            <person name="Lampietro C."/>
            <person name="Lopez Roques C."/>
            <person name="Donnadieu C."/>
            <person name="Braasch I."/>
            <person name="Desvignes T."/>
            <person name="Postlethwait J."/>
            <person name="Bobe J."/>
            <person name="Wedekind C."/>
            <person name="Guiguen Y."/>
        </authorList>
    </citation>
    <scope>NUCLEOTIDE SEQUENCE [LARGE SCALE GENOMIC DNA]</scope>
    <source>
        <strain evidence="11">Cs_M1</strain>
        <tissue evidence="11">Blood</tissue>
    </source>
</reference>
<dbReference type="InterPro" id="IPR036465">
    <property type="entry name" value="vWFA_dom_sf"/>
</dbReference>
<feature type="domain" description="VWA7 beta-sandwich" evidence="7">
    <location>
        <begin position="621"/>
        <end position="728"/>
    </location>
</feature>
<dbReference type="Pfam" id="PF25106">
    <property type="entry name" value="VWA_4"/>
    <property type="match status" value="1"/>
</dbReference>
<keyword evidence="3" id="KW-0732">Signal</keyword>
<feature type="domain" description="Hemicentin-1-like von Willebrand factor A" evidence="9">
    <location>
        <begin position="329"/>
        <end position="502"/>
    </location>
</feature>
<accession>A0AAN8L149</accession>
<dbReference type="Pfam" id="PF23560">
    <property type="entry name" value="GBD_Hemicentin"/>
    <property type="match status" value="1"/>
</dbReference>
<keyword evidence="2" id="KW-0964">Secreted</keyword>
<evidence type="ECO:0000256" key="3">
    <source>
        <dbReference type="ARBA" id="ARBA00022729"/>
    </source>
</evidence>
<feature type="compositionally biased region" description="Polar residues" evidence="5">
    <location>
        <begin position="1"/>
        <end position="10"/>
    </location>
</feature>
<evidence type="ECO:0000259" key="10">
    <source>
        <dbReference type="Pfam" id="PF25107"/>
    </source>
</evidence>
<dbReference type="InterPro" id="IPR056475">
    <property type="entry name" value="GBD_Hemicentin/VWA7"/>
</dbReference>
<dbReference type="InterPro" id="IPR057615">
    <property type="entry name" value="Ig_VWA7"/>
</dbReference>
<feature type="compositionally biased region" description="Polar residues" evidence="5">
    <location>
        <begin position="850"/>
        <end position="881"/>
    </location>
</feature>
<evidence type="ECO:0000256" key="4">
    <source>
        <dbReference type="ARBA" id="ARBA00023180"/>
    </source>
</evidence>
<feature type="region of interest" description="Disordered" evidence="5">
    <location>
        <begin position="846"/>
        <end position="892"/>
    </location>
</feature>
<feature type="domain" description="Hemicentin/VWA7 galactose-binding" evidence="6">
    <location>
        <begin position="520"/>
        <end position="619"/>
    </location>
</feature>
<name>A0AAN8L149_9TELE</name>
<keyword evidence="4" id="KW-0325">Glycoprotein</keyword>
<dbReference type="InterPro" id="IPR056861">
    <property type="entry name" value="HMCN1-like_VWA"/>
</dbReference>
<dbReference type="AlphaFoldDB" id="A0AAN8L149"/>
<feature type="region of interest" description="Disordered" evidence="5">
    <location>
        <begin position="1"/>
        <end position="20"/>
    </location>
</feature>
<dbReference type="Pfam" id="PF23619">
    <property type="entry name" value="Ig_VWA7"/>
    <property type="match status" value="1"/>
</dbReference>
<dbReference type="EMBL" id="JAGTTL010000032">
    <property type="protein sequence ID" value="KAK6296501.1"/>
    <property type="molecule type" value="Genomic_DNA"/>
</dbReference>
<dbReference type="Pfam" id="PF25107">
    <property type="entry name" value="VWA7_N"/>
    <property type="match status" value="1"/>
</dbReference>
<keyword evidence="12" id="KW-1185">Reference proteome</keyword>
<evidence type="ECO:0000313" key="11">
    <source>
        <dbReference type="EMBL" id="KAK6296501.1"/>
    </source>
</evidence>
<evidence type="ECO:0000259" key="6">
    <source>
        <dbReference type="Pfam" id="PF23560"/>
    </source>
</evidence>
<gene>
    <name evidence="11" type="ORF">J4Q44_G00326430</name>
</gene>
<sequence length="1000" mass="109778">MNKGVISSSPHPIPQEVMMSQSMGHGGSGVRMRGLYVLLCVVLALPGCRAFLPNFWSRVLTLSLDSYTHQFITEQGVLNVTLETLSMANTHQHRHTQEQAGLGRGFWHAVGEVVRSNAAMDFLSSTRSDPVYHFDSERVEEAMAMLRQFWAQTLLSAQAKEYQGARHSLGQLLHSLQDFYSHSNWVEMGQHSIYLHLLQPGQPAFPVATEDTPTCMECHSATCRDNLLPRLTQSQQYPLLLTTGYFSTYPPKPQGKCSHGGVLDSSRHQGAKGGINKDSTSPLFSPHHYLHVEAARLATTATLTVLRDLRDSVGYTSFLRLFSVKQPPALVFVMDTTGSMFEEITAARLRAHSIIQARANTPEQPGTFLLVPFHDPGVGPVYETENPEEFMSYMENLMALGGGDEPEMCLSAVQLALTHSPPLSEIFVFTDASPKDAHLYNTVRALTLEKQCKVTFLLTEDPSHKMKGRGRKRRRETLSPDRFALYSSLSSVSGGLTVFTTNSDIHRVSAIVEDNTAADKVTLLHAESDSDSALSHSFRVDSAVKSVTLHLTGELRQCVLSSPTDRTQSLLSQQGPLAEWERFQGLYRISLLSPIEPGQWHLNTLADGHITFNAIADSSVDFLYYFAVEANGTHPGLARVEGSVPTFLVLAVTGLSPNEEVSFSHVTLLGANGESLQKVWLNSSSSSSSSGEELVGWMASVPRVPFCVPSIRQRDRGGNRLERVSTEMIQPTDIKIQVLSIPRLVPGHSTTVRFDVQNHAPARNLTLTADDDRGYLSQRGPHSLSVGERGARAGLSLDSNYVVVHLTVVPPDPDMSPPSCSTMRVEHTCPGPTQWHRSQMDCLSGCDRQGTPTGDSLEENQPTPNHNYQSQRVREQTSPAQGENGYAELGPRLVQGNPPLNVAQWTGGMPQPLWVRYTSPCCSPQAELLVWDGAGNVRRCHLTSSQQRVVALGVLGSCGKVSFFLSWYEPVSIGKHLPICSPLHQGNPSDPSHSTCTARV</sequence>
<dbReference type="Gene3D" id="3.40.50.410">
    <property type="entry name" value="von Willebrand factor, type A domain"/>
    <property type="match status" value="1"/>
</dbReference>
<dbReference type="Pfam" id="PF23610">
    <property type="entry name" value="VWA7_4"/>
    <property type="match status" value="1"/>
</dbReference>
<dbReference type="InterPro" id="IPR056862">
    <property type="entry name" value="VWA7_N"/>
</dbReference>
<dbReference type="PANTHER" id="PTHR14905">
    <property type="entry name" value="NG37"/>
    <property type="match status" value="1"/>
</dbReference>
<dbReference type="Proteomes" id="UP001356427">
    <property type="component" value="Unassembled WGS sequence"/>
</dbReference>
<evidence type="ECO:0000256" key="1">
    <source>
        <dbReference type="ARBA" id="ARBA00004613"/>
    </source>
</evidence>
<dbReference type="PANTHER" id="PTHR14905:SF23">
    <property type="entry name" value="VON WILLEBRAND FACTOR A DOMAIN-CONTAINING PROTEIN 7 ISOFORM X1"/>
    <property type="match status" value="1"/>
</dbReference>
<feature type="domain" description="VWA7 N-terminal" evidence="10">
    <location>
        <begin position="99"/>
        <end position="319"/>
    </location>
</feature>
<evidence type="ECO:0000259" key="9">
    <source>
        <dbReference type="Pfam" id="PF25106"/>
    </source>
</evidence>
<comment type="caution">
    <text evidence="11">The sequence shown here is derived from an EMBL/GenBank/DDBJ whole genome shotgun (WGS) entry which is preliminary data.</text>
</comment>
<feature type="domain" description="VWA7 Ig-like" evidence="8">
    <location>
        <begin position="735"/>
        <end position="794"/>
    </location>
</feature>